<dbReference type="Gene3D" id="4.10.240.10">
    <property type="entry name" value="Zn(2)-C6 fungal-type DNA-binding domain"/>
    <property type="match status" value="1"/>
</dbReference>
<dbReference type="VEuPathDB" id="FungiDB:CDV56_105302"/>
<feature type="domain" description="Zn(2)-C6 fungal-type" evidence="6">
    <location>
        <begin position="9"/>
        <end position="40"/>
    </location>
</feature>
<dbReference type="GO" id="GO:0008270">
    <property type="term" value="F:zinc ion binding"/>
    <property type="evidence" value="ECO:0007669"/>
    <property type="project" value="InterPro"/>
</dbReference>
<dbReference type="PANTHER" id="PTHR47424:SF6">
    <property type="entry name" value="PROLINE UTILIZATION TRANS-ACTIVATOR"/>
    <property type="match status" value="1"/>
</dbReference>
<accession>A0A397H8L5</accession>
<dbReference type="InterPro" id="IPR001138">
    <property type="entry name" value="Zn2Cys6_DnaBD"/>
</dbReference>
<dbReference type="InterPro" id="IPR036864">
    <property type="entry name" value="Zn2-C6_fun-type_DNA-bd_sf"/>
</dbReference>
<dbReference type="STRING" id="41047.A0A397H8L5"/>
<dbReference type="GO" id="GO:0000981">
    <property type="term" value="F:DNA-binding transcription factor activity, RNA polymerase II-specific"/>
    <property type="evidence" value="ECO:0007669"/>
    <property type="project" value="InterPro"/>
</dbReference>
<dbReference type="InterPro" id="IPR051127">
    <property type="entry name" value="Fungal_SecMet_Regulators"/>
</dbReference>
<evidence type="ECO:0000256" key="2">
    <source>
        <dbReference type="ARBA" id="ARBA00023125"/>
    </source>
</evidence>
<dbReference type="OrthoDB" id="39175at2759"/>
<sequence>MGSSTMHKACDTCRARKIRCRPLAESACEFCIAKRLQCTFSPVKRPRKRRLDHLSAGQPRLFSTTESLSSNPGGHSPQIDLTLPTPTTQPSYVWQSTNIDRGFSTSDPPLAPARHASPSSANAGAIEQPRLYMDFLLENRQASQTCKADNHADQLTTILGPNPNISFFPANRVRSISQRLRNCRLEQLLDTIRDVLAAKIKSSNAVSETNLLRERRRDSDCSPGEPSYEKMKSYIETYLHAVHPLCPFLCPGSFKRSVEALDLERNLATDKPWAALYYAVVAIGCQYNDGGSFEPGQGEAWFYFAKSTSFYQDIILSKACLTSVQMLQDCFVSCPVPVIKESTFEDYDWFFSFLKFARIQSKIHSSLFTVSPVPKQSVAHSAAIPNLRKEVEAWRMSIPLRFRPGEPLKPRMLPEPLAIQVALLTHYYYLNAVLTLSWALLHGGNDTLSIREQLELKKELMRTARTVIELTAFIEVSPSTPVWILAVMPLSALMILFDLVIHNPQHPETNLSLALLDIASGHFSRIEVASKAVLPGSLIAEFAHLARQYVSDTRGARDRQGAGATAEQQSTEAATNASFEPCHPTSTSGKTYSTNVGGPGRSSRTNTLTYSQAQVLQSQPEPVLPFMQAVKDNSIHPPGQMEGTSSDEQHSLYFPMTDDPNYQLGDLGNLGMLGVDLMHLFDTGYPFVGDEGSPVI</sequence>
<feature type="compositionally biased region" description="Polar residues" evidence="5">
    <location>
        <begin position="584"/>
        <end position="605"/>
    </location>
</feature>
<protein>
    <recommendedName>
        <fullName evidence="6">Zn(2)-C6 fungal-type domain-containing protein</fullName>
    </recommendedName>
</protein>
<dbReference type="SMART" id="SM00066">
    <property type="entry name" value="GAL4"/>
    <property type="match status" value="1"/>
</dbReference>
<reference evidence="7" key="1">
    <citation type="submission" date="2018-08" db="EMBL/GenBank/DDBJ databases">
        <title>Draft genome sequence of azole-resistant Aspergillus thermomutatus (Neosartorya pseudofischeri) strain HMR AF 39, isolated from a human nasal aspirate.</title>
        <authorList>
            <person name="Parent-Michaud M."/>
            <person name="Dufresne P.J."/>
            <person name="Fournier E."/>
            <person name="Martineau C."/>
            <person name="Moreira S."/>
            <person name="Perkins V."/>
            <person name="De Repentigny L."/>
            <person name="Dufresne S.F."/>
        </authorList>
    </citation>
    <scope>NUCLEOTIDE SEQUENCE [LARGE SCALE GENOMIC DNA]</scope>
    <source>
        <strain evidence="7">HMR AF 39</strain>
    </source>
</reference>
<dbReference type="CDD" id="cd00067">
    <property type="entry name" value="GAL4"/>
    <property type="match status" value="1"/>
</dbReference>
<feature type="compositionally biased region" description="Low complexity" evidence="5">
    <location>
        <begin position="562"/>
        <end position="577"/>
    </location>
</feature>
<keyword evidence="1" id="KW-0805">Transcription regulation</keyword>
<evidence type="ECO:0000256" key="5">
    <source>
        <dbReference type="SAM" id="MobiDB-lite"/>
    </source>
</evidence>
<keyword evidence="3" id="KW-0804">Transcription</keyword>
<feature type="compositionally biased region" description="Polar residues" evidence="5">
    <location>
        <begin position="61"/>
        <end position="73"/>
    </location>
</feature>
<organism evidence="7 8">
    <name type="scientific">Aspergillus thermomutatus</name>
    <name type="common">Neosartorya pseudofischeri</name>
    <dbReference type="NCBI Taxonomy" id="41047"/>
    <lineage>
        <taxon>Eukaryota</taxon>
        <taxon>Fungi</taxon>
        <taxon>Dikarya</taxon>
        <taxon>Ascomycota</taxon>
        <taxon>Pezizomycotina</taxon>
        <taxon>Eurotiomycetes</taxon>
        <taxon>Eurotiomycetidae</taxon>
        <taxon>Eurotiales</taxon>
        <taxon>Aspergillaceae</taxon>
        <taxon>Aspergillus</taxon>
        <taxon>Aspergillus subgen. Fumigati</taxon>
    </lineage>
</organism>
<dbReference type="SUPFAM" id="SSF57701">
    <property type="entry name" value="Zn2/Cys6 DNA-binding domain"/>
    <property type="match status" value="1"/>
</dbReference>
<evidence type="ECO:0000256" key="1">
    <source>
        <dbReference type="ARBA" id="ARBA00023015"/>
    </source>
</evidence>
<dbReference type="CDD" id="cd12148">
    <property type="entry name" value="fungal_TF_MHR"/>
    <property type="match status" value="1"/>
</dbReference>
<dbReference type="Proteomes" id="UP000215305">
    <property type="component" value="Unassembled WGS sequence"/>
</dbReference>
<dbReference type="PROSITE" id="PS00463">
    <property type="entry name" value="ZN2_CY6_FUNGAL_1"/>
    <property type="match status" value="1"/>
</dbReference>
<dbReference type="RefSeq" id="XP_026615249.1">
    <property type="nucleotide sequence ID" value="XM_026758921.1"/>
</dbReference>
<evidence type="ECO:0000313" key="7">
    <source>
        <dbReference type="EMBL" id="RHZ57996.1"/>
    </source>
</evidence>
<dbReference type="PANTHER" id="PTHR47424">
    <property type="entry name" value="REGULATORY PROTEIN GAL4"/>
    <property type="match status" value="1"/>
</dbReference>
<keyword evidence="8" id="KW-1185">Reference proteome</keyword>
<feature type="region of interest" description="Disordered" evidence="5">
    <location>
        <begin position="103"/>
        <end position="124"/>
    </location>
</feature>
<dbReference type="EMBL" id="NKHU02000073">
    <property type="protein sequence ID" value="RHZ57996.1"/>
    <property type="molecule type" value="Genomic_DNA"/>
</dbReference>
<gene>
    <name evidence="7" type="ORF">CDV56_105302</name>
</gene>
<evidence type="ECO:0000256" key="4">
    <source>
        <dbReference type="ARBA" id="ARBA00023242"/>
    </source>
</evidence>
<evidence type="ECO:0000256" key="3">
    <source>
        <dbReference type="ARBA" id="ARBA00023163"/>
    </source>
</evidence>
<comment type="caution">
    <text evidence="7">The sequence shown here is derived from an EMBL/GenBank/DDBJ whole genome shotgun (WGS) entry which is preliminary data.</text>
</comment>
<feature type="region of interest" description="Disordered" evidence="5">
    <location>
        <begin position="554"/>
        <end position="605"/>
    </location>
</feature>
<dbReference type="AlphaFoldDB" id="A0A397H8L5"/>
<proteinExistence type="predicted"/>
<name>A0A397H8L5_ASPTH</name>
<dbReference type="GO" id="GO:0003677">
    <property type="term" value="F:DNA binding"/>
    <property type="evidence" value="ECO:0007669"/>
    <property type="project" value="UniProtKB-KW"/>
</dbReference>
<evidence type="ECO:0000313" key="8">
    <source>
        <dbReference type="Proteomes" id="UP000215305"/>
    </source>
</evidence>
<keyword evidence="4" id="KW-0539">Nucleus</keyword>
<evidence type="ECO:0000259" key="6">
    <source>
        <dbReference type="PROSITE" id="PS50048"/>
    </source>
</evidence>
<feature type="region of interest" description="Disordered" evidence="5">
    <location>
        <begin position="47"/>
        <end position="87"/>
    </location>
</feature>
<keyword evidence="2" id="KW-0238">DNA-binding</keyword>
<dbReference type="PROSITE" id="PS50048">
    <property type="entry name" value="ZN2_CY6_FUNGAL_2"/>
    <property type="match status" value="1"/>
</dbReference>
<dbReference type="GeneID" id="38127276"/>